<evidence type="ECO:0008006" key="5">
    <source>
        <dbReference type="Google" id="ProtNLM"/>
    </source>
</evidence>
<evidence type="ECO:0000313" key="4">
    <source>
        <dbReference type="Proteomes" id="UP001161409"/>
    </source>
</evidence>
<dbReference type="InterPro" id="IPR018389">
    <property type="entry name" value="DctP_fam"/>
</dbReference>
<gene>
    <name evidence="3" type="ORF">GCM10007924_32340</name>
</gene>
<dbReference type="Gene3D" id="3.40.190.170">
    <property type="entry name" value="Bacterial extracellular solute-binding protein, family 7"/>
    <property type="match status" value="1"/>
</dbReference>
<dbReference type="InterPro" id="IPR038404">
    <property type="entry name" value="TRAP_DctP_sf"/>
</dbReference>
<keyword evidence="1 2" id="KW-0732">Signal</keyword>
<accession>A0ABQ5U787</accession>
<keyword evidence="4" id="KW-1185">Reference proteome</keyword>
<dbReference type="PANTHER" id="PTHR33376">
    <property type="match status" value="1"/>
</dbReference>
<dbReference type="PANTHER" id="PTHR33376:SF5">
    <property type="entry name" value="EXTRACYTOPLASMIC SOLUTE RECEPTOR PROTEIN"/>
    <property type="match status" value="1"/>
</dbReference>
<dbReference type="EMBL" id="BSNF01000010">
    <property type="protein sequence ID" value="GLQ08012.1"/>
    <property type="molecule type" value="Genomic_DNA"/>
</dbReference>
<feature type="signal peptide" evidence="2">
    <location>
        <begin position="1"/>
        <end position="24"/>
    </location>
</feature>
<dbReference type="RefSeq" id="WP_169561869.1">
    <property type="nucleotide sequence ID" value="NZ_BSNF01000010.1"/>
</dbReference>
<dbReference type="NCBIfam" id="NF037995">
    <property type="entry name" value="TRAP_S1"/>
    <property type="match status" value="1"/>
</dbReference>
<comment type="caution">
    <text evidence="3">The sequence shown here is derived from an EMBL/GenBank/DDBJ whole genome shotgun (WGS) entry which is preliminary data.</text>
</comment>
<dbReference type="Pfam" id="PF03480">
    <property type="entry name" value="DctP"/>
    <property type="match status" value="1"/>
</dbReference>
<protein>
    <recommendedName>
        <fullName evidence="5">C4-dicarboxylate ABC transporter substrate-binding protein</fullName>
    </recommendedName>
</protein>
<evidence type="ECO:0000313" key="3">
    <source>
        <dbReference type="EMBL" id="GLQ08012.1"/>
    </source>
</evidence>
<name>A0ABQ5U787_9PROT</name>
<evidence type="ECO:0000256" key="2">
    <source>
        <dbReference type="SAM" id="SignalP"/>
    </source>
</evidence>
<organism evidence="3 4">
    <name type="scientific">Sneathiella chinensis</name>
    <dbReference type="NCBI Taxonomy" id="349750"/>
    <lineage>
        <taxon>Bacteria</taxon>
        <taxon>Pseudomonadati</taxon>
        <taxon>Pseudomonadota</taxon>
        <taxon>Alphaproteobacteria</taxon>
        <taxon>Sneathiellales</taxon>
        <taxon>Sneathiellaceae</taxon>
        <taxon>Sneathiella</taxon>
    </lineage>
</organism>
<reference evidence="3" key="1">
    <citation type="journal article" date="2014" name="Int. J. Syst. Evol. Microbiol.">
        <title>Complete genome of a new Firmicutes species belonging to the dominant human colonic microbiota ('Ruminococcus bicirculans') reveals two chromosomes and a selective capacity to utilize plant glucans.</title>
        <authorList>
            <consortium name="NISC Comparative Sequencing Program"/>
            <person name="Wegmann U."/>
            <person name="Louis P."/>
            <person name="Goesmann A."/>
            <person name="Henrissat B."/>
            <person name="Duncan S.H."/>
            <person name="Flint H.J."/>
        </authorList>
    </citation>
    <scope>NUCLEOTIDE SEQUENCE</scope>
    <source>
        <strain evidence="3">NBRC 103408</strain>
    </source>
</reference>
<dbReference type="Proteomes" id="UP001161409">
    <property type="component" value="Unassembled WGS sequence"/>
</dbReference>
<evidence type="ECO:0000256" key="1">
    <source>
        <dbReference type="ARBA" id="ARBA00022729"/>
    </source>
</evidence>
<feature type="chain" id="PRO_5047362868" description="C4-dicarboxylate ABC transporter substrate-binding protein" evidence="2">
    <location>
        <begin position="25"/>
        <end position="344"/>
    </location>
</feature>
<sequence length="344" mass="38103">MIKKTILSVATLATAAGLAFGAHAAEMVDGPKVKWNMSLWGNPRAITAGAERLSELVKERTGGKFQIQLHYGAALSKSRENLDGIAVDAFESAMLCNFYSPQKNPALMALTMPFLPMSNWEDNRKIRDAVYAHPAVQKEMAQWNAMLYTSSYLPQYEIMGRGEPPLKLEDWKGKTVRAGGGVADAMTILGATPTTSTATEVYTGVQQGTMDAASFPFSYAHVAYKLPEVTDWFTTNLSPGTSDCPVLFSINAYESLPDQYKKLLEDVKEDVIKHQIQAYIDIDAKNLPMLRSQMTEVIYSEETLAEFRRLAGKPVIEKWIEENQSKFDARGLIESMFAAVGKTF</sequence>
<proteinExistence type="predicted"/>
<reference evidence="3" key="2">
    <citation type="submission" date="2023-01" db="EMBL/GenBank/DDBJ databases">
        <title>Draft genome sequence of Sneathiella chinensis strain NBRC 103408.</title>
        <authorList>
            <person name="Sun Q."/>
            <person name="Mori K."/>
        </authorList>
    </citation>
    <scope>NUCLEOTIDE SEQUENCE</scope>
    <source>
        <strain evidence="3">NBRC 103408</strain>
    </source>
</reference>